<dbReference type="HAMAP" id="MF_00167">
    <property type="entry name" value="CsrA"/>
    <property type="match status" value="1"/>
</dbReference>
<comment type="similarity">
    <text evidence="4">Belongs to the CsrA/RsmA family.</text>
</comment>
<dbReference type="GO" id="GO:0006109">
    <property type="term" value="P:regulation of carbohydrate metabolic process"/>
    <property type="evidence" value="ECO:0007669"/>
    <property type="project" value="InterPro"/>
</dbReference>
<keyword evidence="4" id="KW-0678">Repressor</keyword>
<dbReference type="KEGG" id="lcre:Pla8534_38670"/>
<comment type="subcellular location">
    <subcellularLocation>
        <location evidence="4">Cytoplasm</location>
    </subcellularLocation>
</comment>
<evidence type="ECO:0000313" key="6">
    <source>
        <dbReference type="Proteomes" id="UP000317648"/>
    </source>
</evidence>
<dbReference type="Pfam" id="PF02599">
    <property type="entry name" value="CsrA"/>
    <property type="match status" value="1"/>
</dbReference>
<dbReference type="InterPro" id="IPR003751">
    <property type="entry name" value="CsrA"/>
</dbReference>
<accession>A0A518DW35</accession>
<dbReference type="Proteomes" id="UP000317648">
    <property type="component" value="Chromosome"/>
</dbReference>
<dbReference type="GO" id="GO:0044781">
    <property type="term" value="P:bacterial-type flagellum organization"/>
    <property type="evidence" value="ECO:0007669"/>
    <property type="project" value="UniProtKB-KW"/>
</dbReference>
<comment type="function">
    <text evidence="4">A translational regulator that binds mRNA to regulate translation initiation and/or mRNA stability. Usually binds in the 5'-UTR at or near the Shine-Dalgarno sequence preventing ribosome-binding, thus repressing translation. Its main target seems to be the major flagellin gene, while its function is anatagonized by FliW.</text>
</comment>
<dbReference type="GO" id="GO:0005829">
    <property type="term" value="C:cytosol"/>
    <property type="evidence" value="ECO:0007669"/>
    <property type="project" value="TreeGrafter"/>
</dbReference>
<dbReference type="GO" id="GO:0006402">
    <property type="term" value="P:mRNA catabolic process"/>
    <property type="evidence" value="ECO:0007669"/>
    <property type="project" value="InterPro"/>
</dbReference>
<evidence type="ECO:0000256" key="2">
    <source>
        <dbReference type="ARBA" id="ARBA00022845"/>
    </source>
</evidence>
<evidence type="ECO:0000256" key="4">
    <source>
        <dbReference type="HAMAP-Rule" id="MF_00167"/>
    </source>
</evidence>
<keyword evidence="6" id="KW-1185">Reference proteome</keyword>
<comment type="subunit">
    <text evidence="4">Homodimer; the beta-strands of each monomer intercalate to form a hydrophobic core, while the alpha-helices form wings that extend away from the core.</text>
</comment>
<dbReference type="RefSeq" id="WP_145054724.1">
    <property type="nucleotide sequence ID" value="NZ_CP036433.1"/>
</dbReference>
<gene>
    <name evidence="4" type="primary">csrA</name>
    <name evidence="5" type="ORF">Pla8534_38670</name>
</gene>
<evidence type="ECO:0000256" key="3">
    <source>
        <dbReference type="ARBA" id="ARBA00022884"/>
    </source>
</evidence>
<reference evidence="5 6" key="1">
    <citation type="submission" date="2019-02" db="EMBL/GenBank/DDBJ databases">
        <title>Deep-cultivation of Planctomycetes and their phenomic and genomic characterization uncovers novel biology.</title>
        <authorList>
            <person name="Wiegand S."/>
            <person name="Jogler M."/>
            <person name="Boedeker C."/>
            <person name="Pinto D."/>
            <person name="Vollmers J."/>
            <person name="Rivas-Marin E."/>
            <person name="Kohn T."/>
            <person name="Peeters S.H."/>
            <person name="Heuer A."/>
            <person name="Rast P."/>
            <person name="Oberbeckmann S."/>
            <person name="Bunk B."/>
            <person name="Jeske O."/>
            <person name="Meyerdierks A."/>
            <person name="Storesund J.E."/>
            <person name="Kallscheuer N."/>
            <person name="Luecker S."/>
            <person name="Lage O.M."/>
            <person name="Pohl T."/>
            <person name="Merkel B.J."/>
            <person name="Hornburger P."/>
            <person name="Mueller R.-W."/>
            <person name="Bruemmer F."/>
            <person name="Labrenz M."/>
            <person name="Spormann A.M."/>
            <person name="Op den Camp H."/>
            <person name="Overmann J."/>
            <person name="Amann R."/>
            <person name="Jetten M.S.M."/>
            <person name="Mascher T."/>
            <person name="Medema M.H."/>
            <person name="Devos D.P."/>
            <person name="Kaster A.-K."/>
            <person name="Ovreas L."/>
            <person name="Rohde M."/>
            <person name="Galperin M.Y."/>
            <person name="Jogler C."/>
        </authorList>
    </citation>
    <scope>NUCLEOTIDE SEQUENCE [LARGE SCALE GENOMIC DNA]</scope>
    <source>
        <strain evidence="5 6">Pla85_3_4</strain>
    </source>
</reference>
<keyword evidence="2 4" id="KW-0810">Translation regulation</keyword>
<evidence type="ECO:0000256" key="1">
    <source>
        <dbReference type="ARBA" id="ARBA00022490"/>
    </source>
</evidence>
<proteinExistence type="inferred from homology"/>
<dbReference type="SUPFAM" id="SSF117130">
    <property type="entry name" value="CsrA-like"/>
    <property type="match status" value="1"/>
</dbReference>
<name>A0A518DW35_9BACT</name>
<dbReference type="PANTHER" id="PTHR34984">
    <property type="entry name" value="CARBON STORAGE REGULATOR"/>
    <property type="match status" value="1"/>
</dbReference>
<sequence>MLVLSRKIGEEIVIGNGVRIVVNRIAGNRVSIGVTAPGDVSILRGELEAIANAFSDASEGPEEIAEMPAALCRPAR</sequence>
<organism evidence="5 6">
    <name type="scientific">Lignipirellula cremea</name>
    <dbReference type="NCBI Taxonomy" id="2528010"/>
    <lineage>
        <taxon>Bacteria</taxon>
        <taxon>Pseudomonadati</taxon>
        <taxon>Planctomycetota</taxon>
        <taxon>Planctomycetia</taxon>
        <taxon>Pirellulales</taxon>
        <taxon>Pirellulaceae</taxon>
        <taxon>Lignipirellula</taxon>
    </lineage>
</organism>
<protein>
    <recommendedName>
        <fullName evidence="4">Translational regulator CsrA</fullName>
    </recommendedName>
</protein>
<dbReference type="InterPro" id="IPR036107">
    <property type="entry name" value="CsrA_sf"/>
</dbReference>
<evidence type="ECO:0000313" key="5">
    <source>
        <dbReference type="EMBL" id="QDU96048.1"/>
    </source>
</evidence>
<keyword evidence="1 4" id="KW-0963">Cytoplasm</keyword>
<dbReference type="PANTHER" id="PTHR34984:SF1">
    <property type="entry name" value="CARBON STORAGE REGULATOR"/>
    <property type="match status" value="1"/>
</dbReference>
<dbReference type="GO" id="GO:0045947">
    <property type="term" value="P:negative regulation of translational initiation"/>
    <property type="evidence" value="ECO:0007669"/>
    <property type="project" value="UniProtKB-UniRule"/>
</dbReference>
<keyword evidence="4" id="KW-1005">Bacterial flagellum biogenesis</keyword>
<dbReference type="GO" id="GO:0048027">
    <property type="term" value="F:mRNA 5'-UTR binding"/>
    <property type="evidence" value="ECO:0007669"/>
    <property type="project" value="UniProtKB-UniRule"/>
</dbReference>
<dbReference type="GO" id="GO:1902208">
    <property type="term" value="P:regulation of bacterial-type flagellum assembly"/>
    <property type="evidence" value="ECO:0007669"/>
    <property type="project" value="UniProtKB-UniRule"/>
</dbReference>
<dbReference type="EMBL" id="CP036433">
    <property type="protein sequence ID" value="QDU96048.1"/>
    <property type="molecule type" value="Genomic_DNA"/>
</dbReference>
<dbReference type="AlphaFoldDB" id="A0A518DW35"/>
<keyword evidence="3 4" id="KW-0694">RNA-binding</keyword>
<dbReference type="Gene3D" id="2.60.40.4380">
    <property type="entry name" value="Translational regulator CsrA"/>
    <property type="match status" value="1"/>
</dbReference>